<feature type="region of interest" description="Disordered" evidence="1">
    <location>
        <begin position="1"/>
        <end position="49"/>
    </location>
</feature>
<comment type="caution">
    <text evidence="2">The sequence shown here is derived from an EMBL/GenBank/DDBJ whole genome shotgun (WGS) entry which is preliminary data.</text>
</comment>
<name>A0ABQ1RYV5_9SPHN</name>
<feature type="compositionally biased region" description="Basic and acidic residues" evidence="1">
    <location>
        <begin position="39"/>
        <end position="48"/>
    </location>
</feature>
<evidence type="ECO:0008006" key="4">
    <source>
        <dbReference type="Google" id="ProtNLM"/>
    </source>
</evidence>
<sequence length="111" mass="11830">MKSTATTKRQRRMARQPSSNANGTLDAGGSDSASPAIREPSETKKPNKTDFALALLKREGGATLDELVEATGWLPHSARAALTALRKKGHAIERTKLDGLSRYAIVGSVSQ</sequence>
<evidence type="ECO:0000313" key="3">
    <source>
        <dbReference type="Proteomes" id="UP000619041"/>
    </source>
</evidence>
<accession>A0ABQ1RYV5</accession>
<dbReference type="Pfam" id="PF11994">
    <property type="entry name" value="DUF3489"/>
    <property type="match status" value="1"/>
</dbReference>
<dbReference type="InterPro" id="IPR021880">
    <property type="entry name" value="DUF3489"/>
</dbReference>
<proteinExistence type="predicted"/>
<evidence type="ECO:0000256" key="1">
    <source>
        <dbReference type="SAM" id="MobiDB-lite"/>
    </source>
</evidence>
<dbReference type="InterPro" id="IPR036390">
    <property type="entry name" value="WH_DNA-bd_sf"/>
</dbReference>
<reference evidence="3" key="1">
    <citation type="journal article" date="2019" name="Int. J. Syst. Evol. Microbiol.">
        <title>The Global Catalogue of Microorganisms (GCM) 10K type strain sequencing project: providing services to taxonomists for standard genome sequencing and annotation.</title>
        <authorList>
            <consortium name="The Broad Institute Genomics Platform"/>
            <consortium name="The Broad Institute Genome Sequencing Center for Infectious Disease"/>
            <person name="Wu L."/>
            <person name="Ma J."/>
        </authorList>
    </citation>
    <scope>NUCLEOTIDE SEQUENCE [LARGE SCALE GENOMIC DNA]</scope>
    <source>
        <strain evidence="3">CGMCC 1.15959</strain>
    </source>
</reference>
<dbReference type="SUPFAM" id="SSF46785">
    <property type="entry name" value="Winged helix' DNA-binding domain"/>
    <property type="match status" value="1"/>
</dbReference>
<keyword evidence="3" id="KW-1185">Reference proteome</keyword>
<gene>
    <name evidence="2" type="ORF">GCM10011515_01390</name>
</gene>
<protein>
    <recommendedName>
        <fullName evidence="4">DUF3489 domain-containing protein</fullName>
    </recommendedName>
</protein>
<organism evidence="2 3">
    <name type="scientific">Tsuneonella deserti</name>
    <dbReference type="NCBI Taxonomy" id="2035528"/>
    <lineage>
        <taxon>Bacteria</taxon>
        <taxon>Pseudomonadati</taxon>
        <taxon>Pseudomonadota</taxon>
        <taxon>Alphaproteobacteria</taxon>
        <taxon>Sphingomonadales</taxon>
        <taxon>Erythrobacteraceae</taxon>
        <taxon>Tsuneonella</taxon>
    </lineage>
</organism>
<evidence type="ECO:0000313" key="2">
    <source>
        <dbReference type="EMBL" id="GGD85442.1"/>
    </source>
</evidence>
<dbReference type="Proteomes" id="UP000619041">
    <property type="component" value="Unassembled WGS sequence"/>
</dbReference>
<dbReference type="EMBL" id="BMKL01000001">
    <property type="protein sequence ID" value="GGD85442.1"/>
    <property type="molecule type" value="Genomic_DNA"/>
</dbReference>
<dbReference type="RefSeq" id="WP_229658356.1">
    <property type="nucleotide sequence ID" value="NZ_BMKL01000001.1"/>
</dbReference>